<sequence length="84" mass="10041">MTSLIRRVLCRIGHHRQLDIIQTFRAAQHVGCPDCRRRYAIHHGLRTFVPWDSDFADLYEGMGYDTAHATNRWFDYLDTREHRP</sequence>
<accession>A0A7X0F5L6</accession>
<comment type="caution">
    <text evidence="1">The sequence shown here is derived from an EMBL/GenBank/DDBJ whole genome shotgun (WGS) entry which is preliminary data.</text>
</comment>
<dbReference type="EMBL" id="JACHOU010000002">
    <property type="protein sequence ID" value="MBB6353537.1"/>
    <property type="molecule type" value="Genomic_DNA"/>
</dbReference>
<organism evidence="1 2">
    <name type="scientific">Aminobacter aganoensis</name>
    <dbReference type="NCBI Taxonomy" id="83264"/>
    <lineage>
        <taxon>Bacteria</taxon>
        <taxon>Pseudomonadati</taxon>
        <taxon>Pseudomonadota</taxon>
        <taxon>Alphaproteobacteria</taxon>
        <taxon>Hyphomicrobiales</taxon>
        <taxon>Phyllobacteriaceae</taxon>
        <taxon>Aminobacter</taxon>
    </lineage>
</organism>
<protein>
    <submittedName>
        <fullName evidence="1">Uncharacterized protein</fullName>
    </submittedName>
</protein>
<reference evidence="1 2" key="1">
    <citation type="submission" date="2020-08" db="EMBL/GenBank/DDBJ databases">
        <title>Genomic Encyclopedia of Type Strains, Phase IV (KMG-IV): sequencing the most valuable type-strain genomes for metagenomic binning, comparative biology and taxonomic classification.</title>
        <authorList>
            <person name="Goeker M."/>
        </authorList>
    </citation>
    <scope>NUCLEOTIDE SEQUENCE [LARGE SCALE GENOMIC DNA]</scope>
    <source>
        <strain evidence="1 2">DSM 7051</strain>
    </source>
</reference>
<name>A0A7X0F5L6_9HYPH</name>
<evidence type="ECO:0000313" key="1">
    <source>
        <dbReference type="EMBL" id="MBB6353537.1"/>
    </source>
</evidence>
<keyword evidence="2" id="KW-1185">Reference proteome</keyword>
<gene>
    <name evidence="1" type="ORF">GGR00_001305</name>
</gene>
<evidence type="ECO:0000313" key="2">
    <source>
        <dbReference type="Proteomes" id="UP000536262"/>
    </source>
</evidence>
<proteinExistence type="predicted"/>
<dbReference type="Proteomes" id="UP000536262">
    <property type="component" value="Unassembled WGS sequence"/>
</dbReference>
<dbReference type="RefSeq" id="WP_184698641.1">
    <property type="nucleotide sequence ID" value="NZ_BAABEG010000001.1"/>
</dbReference>
<dbReference type="AlphaFoldDB" id="A0A7X0F5L6"/>